<evidence type="ECO:0000256" key="3">
    <source>
        <dbReference type="ARBA" id="ARBA00022989"/>
    </source>
</evidence>
<reference evidence="6" key="1">
    <citation type="submission" date="2025-08" db="UniProtKB">
        <authorList>
            <consortium name="Ensembl"/>
        </authorList>
    </citation>
    <scope>IDENTIFICATION</scope>
</reference>
<dbReference type="PANTHER" id="PTHR23503:SF54">
    <property type="entry name" value="MAJOR FACILITATOR SUPERFAMILY (MFS) PROFILE DOMAIN-CONTAINING PROTEIN"/>
    <property type="match status" value="1"/>
</dbReference>
<dbReference type="InterPro" id="IPR005828">
    <property type="entry name" value="MFS_sugar_transport-like"/>
</dbReference>
<name>A0A674DN46_SALTR</name>
<dbReference type="Ensembl" id="ENSSTUT00000104135.1">
    <property type="protein sequence ID" value="ENSSTUP00000096954.1"/>
    <property type="gene ID" value="ENSSTUG00000043615.1"/>
</dbReference>
<accession>A0A674DN46</accession>
<keyword evidence="4 5" id="KW-0472">Membrane</keyword>
<feature type="transmembrane region" description="Helical" evidence="5">
    <location>
        <begin position="155"/>
        <end position="174"/>
    </location>
</feature>
<dbReference type="Proteomes" id="UP000472277">
    <property type="component" value="Chromosome 16"/>
</dbReference>
<feature type="transmembrane region" description="Helical" evidence="5">
    <location>
        <begin position="180"/>
        <end position="201"/>
    </location>
</feature>
<keyword evidence="3 5" id="KW-1133">Transmembrane helix</keyword>
<reference evidence="6" key="2">
    <citation type="submission" date="2025-09" db="UniProtKB">
        <authorList>
            <consortium name="Ensembl"/>
        </authorList>
    </citation>
    <scope>IDENTIFICATION</scope>
</reference>
<dbReference type="GO" id="GO:0055056">
    <property type="term" value="F:D-glucose transmembrane transporter activity"/>
    <property type="evidence" value="ECO:0007669"/>
    <property type="project" value="TreeGrafter"/>
</dbReference>
<evidence type="ECO:0000256" key="4">
    <source>
        <dbReference type="ARBA" id="ARBA00023136"/>
    </source>
</evidence>
<dbReference type="AlphaFoldDB" id="A0A674DN46"/>
<feature type="transmembrane region" description="Helical" evidence="5">
    <location>
        <begin position="128"/>
        <end position="148"/>
    </location>
</feature>
<keyword evidence="7" id="KW-1185">Reference proteome</keyword>
<comment type="subcellular location">
    <subcellularLocation>
        <location evidence="1">Membrane</location>
        <topology evidence="1">Multi-pass membrane protein</topology>
    </subcellularLocation>
</comment>
<evidence type="ECO:0000256" key="5">
    <source>
        <dbReference type="SAM" id="Phobius"/>
    </source>
</evidence>
<dbReference type="InterPro" id="IPR045263">
    <property type="entry name" value="GLUT"/>
</dbReference>
<dbReference type="SUPFAM" id="SSF103473">
    <property type="entry name" value="MFS general substrate transporter"/>
    <property type="match status" value="1"/>
</dbReference>
<dbReference type="InterPro" id="IPR036259">
    <property type="entry name" value="MFS_trans_sf"/>
</dbReference>
<keyword evidence="2 5" id="KW-0812">Transmembrane</keyword>
<evidence type="ECO:0000256" key="2">
    <source>
        <dbReference type="ARBA" id="ARBA00022692"/>
    </source>
</evidence>
<dbReference type="Pfam" id="PF00083">
    <property type="entry name" value="Sugar_tr"/>
    <property type="match status" value="1"/>
</dbReference>
<feature type="transmembrane region" description="Helical" evidence="5">
    <location>
        <begin position="248"/>
        <end position="265"/>
    </location>
</feature>
<sequence length="302" mass="34267">VFLLPRLRLSLSFCSPVSVSLPRPPSLMTCGPAIIKFVTLLFFPEAPRYLYIDKGDTEGSKKVLQWLWQEDDLKMEMDDMEKERESMWQVLALVIPCACVQFCGINAIYFYAFNIFRESGVAEDKMHYLSIGIGATELISISLCSLLIDRAGRKILMGYGYLLLGVIMSILVSFLSQQDLFSWVPYVNITLIFSVICVYGLRPSGVSMALPADLFLQAWRPSAYVISGSVNWLGLFLIGMFFPYIVDALGQFCFLVFVAYCMFIPETKGKSMVEIMEDFNKLHYKNRGTDTEKADFVLETTF</sequence>
<dbReference type="GO" id="GO:0046323">
    <property type="term" value="P:D-glucose import"/>
    <property type="evidence" value="ECO:0007669"/>
    <property type="project" value="TreeGrafter"/>
</dbReference>
<protein>
    <submittedName>
        <fullName evidence="6">Solute carrier family 2 member 11a</fullName>
    </submittedName>
</protein>
<dbReference type="PANTHER" id="PTHR23503">
    <property type="entry name" value="SOLUTE CARRIER FAMILY 2"/>
    <property type="match status" value="1"/>
</dbReference>
<dbReference type="GO" id="GO:0005886">
    <property type="term" value="C:plasma membrane"/>
    <property type="evidence" value="ECO:0007669"/>
    <property type="project" value="TreeGrafter"/>
</dbReference>
<organism evidence="6 7">
    <name type="scientific">Salmo trutta</name>
    <name type="common">Brown trout</name>
    <dbReference type="NCBI Taxonomy" id="8032"/>
    <lineage>
        <taxon>Eukaryota</taxon>
        <taxon>Metazoa</taxon>
        <taxon>Chordata</taxon>
        <taxon>Craniata</taxon>
        <taxon>Vertebrata</taxon>
        <taxon>Euteleostomi</taxon>
        <taxon>Actinopterygii</taxon>
        <taxon>Neopterygii</taxon>
        <taxon>Teleostei</taxon>
        <taxon>Protacanthopterygii</taxon>
        <taxon>Salmoniformes</taxon>
        <taxon>Salmonidae</taxon>
        <taxon>Salmoninae</taxon>
        <taxon>Salmo</taxon>
    </lineage>
</organism>
<dbReference type="Gene3D" id="1.20.1250.20">
    <property type="entry name" value="MFS general substrate transporter like domains"/>
    <property type="match status" value="1"/>
</dbReference>
<evidence type="ECO:0000313" key="6">
    <source>
        <dbReference type="Ensembl" id="ENSSTUP00000096954.1"/>
    </source>
</evidence>
<proteinExistence type="predicted"/>
<feature type="transmembrane region" description="Helical" evidence="5">
    <location>
        <begin position="222"/>
        <end position="242"/>
    </location>
</feature>
<dbReference type="GO" id="GO:0070837">
    <property type="term" value="P:dehydroascorbic acid transport"/>
    <property type="evidence" value="ECO:0007669"/>
    <property type="project" value="TreeGrafter"/>
</dbReference>
<feature type="transmembrane region" description="Helical" evidence="5">
    <location>
        <begin position="90"/>
        <end position="116"/>
    </location>
</feature>
<dbReference type="GeneTree" id="ENSGT00940000161061"/>
<evidence type="ECO:0000256" key="1">
    <source>
        <dbReference type="ARBA" id="ARBA00004141"/>
    </source>
</evidence>
<evidence type="ECO:0000313" key="7">
    <source>
        <dbReference type="Proteomes" id="UP000472277"/>
    </source>
</evidence>